<organism evidence="1 2">
    <name type="scientific">Trichothecium roseum</name>
    <dbReference type="NCBI Taxonomy" id="47278"/>
    <lineage>
        <taxon>Eukaryota</taxon>
        <taxon>Fungi</taxon>
        <taxon>Dikarya</taxon>
        <taxon>Ascomycota</taxon>
        <taxon>Pezizomycotina</taxon>
        <taxon>Sordariomycetes</taxon>
        <taxon>Hypocreomycetidae</taxon>
        <taxon>Hypocreales</taxon>
        <taxon>Hypocreales incertae sedis</taxon>
        <taxon>Trichothecium</taxon>
    </lineage>
</organism>
<dbReference type="Proteomes" id="UP001163324">
    <property type="component" value="Chromosome 8"/>
</dbReference>
<reference evidence="1" key="1">
    <citation type="submission" date="2022-10" db="EMBL/GenBank/DDBJ databases">
        <title>Complete Genome of Trichothecium roseum strain YXFP-22015, a Plant Pathogen Isolated from Citrus.</title>
        <authorList>
            <person name="Wang Y."/>
            <person name="Zhu L."/>
        </authorList>
    </citation>
    <scope>NUCLEOTIDE SEQUENCE</scope>
    <source>
        <strain evidence="1">YXFP-22015</strain>
    </source>
</reference>
<gene>
    <name evidence="1" type="ORF">N3K66_008089</name>
</gene>
<evidence type="ECO:0000313" key="1">
    <source>
        <dbReference type="EMBL" id="KAI9897067.1"/>
    </source>
</evidence>
<evidence type="ECO:0000313" key="2">
    <source>
        <dbReference type="Proteomes" id="UP001163324"/>
    </source>
</evidence>
<proteinExistence type="predicted"/>
<protein>
    <submittedName>
        <fullName evidence="1">Uncharacterized protein</fullName>
    </submittedName>
</protein>
<dbReference type="EMBL" id="CM047947">
    <property type="protein sequence ID" value="KAI9897067.1"/>
    <property type="molecule type" value="Genomic_DNA"/>
</dbReference>
<name>A0ACC0USZ6_9HYPO</name>
<keyword evidence="2" id="KW-1185">Reference proteome</keyword>
<accession>A0ACC0USZ6</accession>
<comment type="caution">
    <text evidence="1">The sequence shown here is derived from an EMBL/GenBank/DDBJ whole genome shotgun (WGS) entry which is preliminary data.</text>
</comment>
<sequence length="442" mass="49285">MPNHHDTLSEHTPPAAPTTPTHSSRYTTPQLGDFSKLGSRCLFSVPATLPSTGSSYAERSSGELSDLNNFHSKQLKASVNDPVRLGNFSKIFGNLLSDASAQYSPTPSPYPVSPWVRSTFCSPAPVEPLPSDDDPFSDAYQELTATDDTYHVPASDSDPAALSDSTDYTCFSTSPEDPPRGLCRGQENHKNPQLSYRLGKYGPIHQVHNPSLSASPNVDGVSIPQLQESLEDKHIQSLYPTIAKNGIYIFLDVSNIQISFFETLKNMHGIHKEARLVPLPKFDLTYLTNILVRDRHVESSWAACSTLPDTPEPQFVRELRKLDYEVLLRERKRSGQGQGVHYVEDCVDEALHLRIGETYMERGETPGTIVIATGDAKPAPFSLGFLKYAEWMLKAGWNVEVVSWSTSLSSAWRNPAWRDQWGSRFRIIDLDPFLSELWIDSM</sequence>